<feature type="region of interest" description="Disordered" evidence="1">
    <location>
        <begin position="70"/>
        <end position="98"/>
    </location>
</feature>
<evidence type="ECO:0000256" key="1">
    <source>
        <dbReference type="SAM" id="MobiDB-lite"/>
    </source>
</evidence>
<sequence>MTKKLWQQELESDQSSSGKCLCWRGTNQRMGVSSLNQKLSFITDHSFLKLHINFLRWKFGNKGMHIYQEKRREEKKDVGGGEQSTETGEGQSNNNQGRKQREEWWAWECNETQVLMGDSLYRQEPNTNRMRIHFIFNALVECSVSTKLKGIRKCNIITIHNQKIGTRKKERKKKSLVAKDVLMETRQMCCKPTNCSSCNFGCN</sequence>
<evidence type="ECO:0000313" key="4">
    <source>
        <dbReference type="Proteomes" id="UP000008827"/>
    </source>
</evidence>
<feature type="compositionally biased region" description="Basic and acidic residues" evidence="1">
    <location>
        <begin position="70"/>
        <end position="79"/>
    </location>
</feature>
<dbReference type="AlphaFoldDB" id="A0A0R0KUU9"/>
<dbReference type="SMR" id="A0A0R0KUU9"/>
<proteinExistence type="predicted"/>
<name>A0A0R0KUU9_SOYBN</name>
<evidence type="ECO:0000313" key="2">
    <source>
        <dbReference type="EMBL" id="KRH70550.1"/>
    </source>
</evidence>
<reference evidence="3" key="2">
    <citation type="submission" date="2018-02" db="UniProtKB">
        <authorList>
            <consortium name="EnsemblPlants"/>
        </authorList>
    </citation>
    <scope>IDENTIFICATION</scope>
    <source>
        <strain evidence="3">Williams 82</strain>
    </source>
</reference>
<gene>
    <name evidence="2" type="ORF">GLYMA_02G096900</name>
</gene>
<organism evidence="2">
    <name type="scientific">Glycine max</name>
    <name type="common">Soybean</name>
    <name type="synonym">Glycine hispida</name>
    <dbReference type="NCBI Taxonomy" id="3847"/>
    <lineage>
        <taxon>Eukaryota</taxon>
        <taxon>Viridiplantae</taxon>
        <taxon>Streptophyta</taxon>
        <taxon>Embryophyta</taxon>
        <taxon>Tracheophyta</taxon>
        <taxon>Spermatophyta</taxon>
        <taxon>Magnoliopsida</taxon>
        <taxon>eudicotyledons</taxon>
        <taxon>Gunneridae</taxon>
        <taxon>Pentapetalae</taxon>
        <taxon>rosids</taxon>
        <taxon>fabids</taxon>
        <taxon>Fabales</taxon>
        <taxon>Fabaceae</taxon>
        <taxon>Papilionoideae</taxon>
        <taxon>50 kb inversion clade</taxon>
        <taxon>NPAAA clade</taxon>
        <taxon>indigoferoid/millettioid clade</taxon>
        <taxon>Phaseoleae</taxon>
        <taxon>Glycine</taxon>
        <taxon>Glycine subgen. Soja</taxon>
    </lineage>
</organism>
<dbReference type="Gramene" id="KRH70550">
    <property type="protein sequence ID" value="KRH70550"/>
    <property type="gene ID" value="GLYMA_02G096900"/>
</dbReference>
<dbReference type="EMBL" id="CM000835">
    <property type="protein sequence ID" value="KRH70550.1"/>
    <property type="molecule type" value="Genomic_DNA"/>
</dbReference>
<feature type="compositionally biased region" description="Low complexity" evidence="1">
    <location>
        <begin position="83"/>
        <end position="92"/>
    </location>
</feature>
<dbReference type="InParanoid" id="A0A0R0KUU9"/>
<dbReference type="EnsemblPlants" id="KRH70550">
    <property type="protein sequence ID" value="KRH70550"/>
    <property type="gene ID" value="GLYMA_02G096900"/>
</dbReference>
<evidence type="ECO:0000313" key="3">
    <source>
        <dbReference type="EnsemblPlants" id="KRH70550"/>
    </source>
</evidence>
<protein>
    <submittedName>
        <fullName evidence="2 3">Uncharacterized protein</fullName>
    </submittedName>
</protein>
<dbReference type="Proteomes" id="UP000008827">
    <property type="component" value="Chromosome 2"/>
</dbReference>
<reference evidence="2 3" key="1">
    <citation type="journal article" date="2010" name="Nature">
        <title>Genome sequence of the palaeopolyploid soybean.</title>
        <authorList>
            <person name="Schmutz J."/>
            <person name="Cannon S.B."/>
            <person name="Schlueter J."/>
            <person name="Ma J."/>
            <person name="Mitros T."/>
            <person name="Nelson W."/>
            <person name="Hyten D.L."/>
            <person name="Song Q."/>
            <person name="Thelen J.J."/>
            <person name="Cheng J."/>
            <person name="Xu D."/>
            <person name="Hellsten U."/>
            <person name="May G.D."/>
            <person name="Yu Y."/>
            <person name="Sakurai T."/>
            <person name="Umezawa T."/>
            <person name="Bhattacharyya M.K."/>
            <person name="Sandhu D."/>
            <person name="Valliyodan B."/>
            <person name="Lindquist E."/>
            <person name="Peto M."/>
            <person name="Grant D."/>
            <person name="Shu S."/>
            <person name="Goodstein D."/>
            <person name="Barry K."/>
            <person name="Futrell-Griggs M."/>
            <person name="Abernathy B."/>
            <person name="Du J."/>
            <person name="Tian Z."/>
            <person name="Zhu L."/>
            <person name="Gill N."/>
            <person name="Joshi T."/>
            <person name="Libault M."/>
            <person name="Sethuraman A."/>
            <person name="Zhang X.-C."/>
            <person name="Shinozaki K."/>
            <person name="Nguyen H.T."/>
            <person name="Wing R.A."/>
            <person name="Cregan P."/>
            <person name="Specht J."/>
            <person name="Grimwood J."/>
            <person name="Rokhsar D."/>
            <person name="Stacey G."/>
            <person name="Shoemaker R.C."/>
            <person name="Jackson S.A."/>
        </authorList>
    </citation>
    <scope>NUCLEOTIDE SEQUENCE</scope>
    <source>
        <strain evidence="3">cv. Williams 82</strain>
        <tissue evidence="2">Callus</tissue>
    </source>
</reference>
<keyword evidence="4" id="KW-1185">Reference proteome</keyword>
<reference evidence="2" key="3">
    <citation type="submission" date="2018-07" db="EMBL/GenBank/DDBJ databases">
        <title>WGS assembly of Glycine max.</title>
        <authorList>
            <person name="Schmutz J."/>
            <person name="Cannon S."/>
            <person name="Schlueter J."/>
            <person name="Ma J."/>
            <person name="Mitros T."/>
            <person name="Nelson W."/>
            <person name="Hyten D."/>
            <person name="Song Q."/>
            <person name="Thelen J."/>
            <person name="Cheng J."/>
            <person name="Xu D."/>
            <person name="Hellsten U."/>
            <person name="May G."/>
            <person name="Yu Y."/>
            <person name="Sakurai T."/>
            <person name="Umezawa T."/>
            <person name="Bhattacharyya M."/>
            <person name="Sandhu D."/>
            <person name="Valliyodan B."/>
            <person name="Lindquist E."/>
            <person name="Peto M."/>
            <person name="Grant D."/>
            <person name="Shu S."/>
            <person name="Goodstein D."/>
            <person name="Barry K."/>
            <person name="Futrell-Griggs M."/>
            <person name="Abernathy B."/>
            <person name="Du J."/>
            <person name="Tian Z."/>
            <person name="Zhu L."/>
            <person name="Gill N."/>
            <person name="Joshi T."/>
            <person name="Libault M."/>
            <person name="Sethuraman A."/>
            <person name="Zhang X."/>
            <person name="Shinozaki K."/>
            <person name="Nguyen H."/>
            <person name="Wing R."/>
            <person name="Cregan P."/>
            <person name="Specht J."/>
            <person name="Grimwood J."/>
            <person name="Rokhsar D."/>
            <person name="Stacey G."/>
            <person name="Shoemaker R."/>
            <person name="Jackson S."/>
        </authorList>
    </citation>
    <scope>NUCLEOTIDE SEQUENCE</scope>
    <source>
        <tissue evidence="2">Callus</tissue>
    </source>
</reference>
<accession>A0A0R0KUU9</accession>